<dbReference type="GO" id="GO:0016020">
    <property type="term" value="C:membrane"/>
    <property type="evidence" value="ECO:0007669"/>
    <property type="project" value="UniProtKB-SubCell"/>
</dbReference>
<evidence type="ECO:0000256" key="4">
    <source>
        <dbReference type="ARBA" id="ARBA00023136"/>
    </source>
</evidence>
<dbReference type="AlphaFoldDB" id="A0A418ZZU1"/>
<name>A0A418ZZU1_9RHOB</name>
<gene>
    <name evidence="6" type="ORF">D3P06_04900</name>
</gene>
<dbReference type="EMBL" id="QZEV01000014">
    <property type="protein sequence ID" value="RJL06004.1"/>
    <property type="molecule type" value="Genomic_DNA"/>
</dbReference>
<evidence type="ECO:0000256" key="3">
    <source>
        <dbReference type="ARBA" id="ARBA00022989"/>
    </source>
</evidence>
<keyword evidence="7" id="KW-1185">Reference proteome</keyword>
<dbReference type="InterPro" id="IPR002657">
    <property type="entry name" value="BilAc:Na_symport/Acr3"/>
</dbReference>
<dbReference type="InterPro" id="IPR038770">
    <property type="entry name" value="Na+/solute_symporter_sf"/>
</dbReference>
<keyword evidence="4 5" id="KW-0472">Membrane</keyword>
<proteinExistence type="predicted"/>
<organism evidence="6 7">
    <name type="scientific">Paracoccus aestuarii</name>
    <dbReference type="NCBI Taxonomy" id="453842"/>
    <lineage>
        <taxon>Bacteria</taxon>
        <taxon>Pseudomonadati</taxon>
        <taxon>Pseudomonadota</taxon>
        <taxon>Alphaproteobacteria</taxon>
        <taxon>Rhodobacterales</taxon>
        <taxon>Paracoccaceae</taxon>
        <taxon>Paracoccus</taxon>
    </lineage>
</organism>
<accession>A0A418ZZU1</accession>
<dbReference type="InterPro" id="IPR004710">
    <property type="entry name" value="Bilac:Na_transpt"/>
</dbReference>
<feature type="transmembrane region" description="Helical" evidence="5">
    <location>
        <begin position="152"/>
        <end position="177"/>
    </location>
</feature>
<reference evidence="6 7" key="1">
    <citation type="submission" date="2018-09" db="EMBL/GenBank/DDBJ databases">
        <title>Paracoccus onubensis nov. sp. a moderate halophilic bacterium isolated from Gruta de las Maravillas (Aracena, Spain).</title>
        <authorList>
            <person name="Jurado V."/>
            <person name="Gutierrez-Patricio S."/>
            <person name="Gonzalez-Pimentel J.L."/>
            <person name="Laiz L."/>
            <person name="Saiz-Jimenez C."/>
        </authorList>
    </citation>
    <scope>NUCLEOTIDE SEQUENCE [LARGE SCALE GENOMIC DNA]</scope>
    <source>
        <strain evidence="6 7">DSM 19484</strain>
    </source>
</reference>
<evidence type="ECO:0000256" key="1">
    <source>
        <dbReference type="ARBA" id="ARBA00004141"/>
    </source>
</evidence>
<sequence>MRKILGFIENNLLLLAVLTAALGLLVPSVGIALETGIGPLLALLMLVISLTFDAKAVQIVFRKPGRQLWAIGLVYGPMSLAGWLTGRAFFGSGPLAAGQTLVGMLPADVSAPLLVLLARGNVALAAVLNVVNTALSPFIIPFLFLWMTGIELMVPVLAVVSELVLIVVVPTVIGVWLRTRFPEGASHLDFAWPALGSVLYLLLLLAVVGPNAETILGYGWYSLVIALAALALNLIGYAVGMTARIFTKDRGELIAYLFTCSKKEFSIAAAFVAASGLPSEIAVPAAFFAVIQMITSPIAAKLLAAQEQVQAASA</sequence>
<evidence type="ECO:0000256" key="2">
    <source>
        <dbReference type="ARBA" id="ARBA00022692"/>
    </source>
</evidence>
<dbReference type="Gene3D" id="1.20.1530.20">
    <property type="match status" value="1"/>
</dbReference>
<comment type="subcellular location">
    <subcellularLocation>
        <location evidence="1">Membrane</location>
        <topology evidence="1">Multi-pass membrane protein</topology>
    </subcellularLocation>
</comment>
<dbReference type="PANTHER" id="PTHR10361">
    <property type="entry name" value="SODIUM-BILE ACID COTRANSPORTER"/>
    <property type="match status" value="1"/>
</dbReference>
<feature type="transmembrane region" description="Helical" evidence="5">
    <location>
        <begin position="124"/>
        <end position="146"/>
    </location>
</feature>
<comment type="caution">
    <text evidence="6">The sequence shown here is derived from an EMBL/GenBank/DDBJ whole genome shotgun (WGS) entry which is preliminary data.</text>
</comment>
<evidence type="ECO:0000313" key="7">
    <source>
        <dbReference type="Proteomes" id="UP000285530"/>
    </source>
</evidence>
<feature type="transmembrane region" description="Helical" evidence="5">
    <location>
        <begin position="68"/>
        <end position="90"/>
    </location>
</feature>
<evidence type="ECO:0000313" key="6">
    <source>
        <dbReference type="EMBL" id="RJL06004.1"/>
    </source>
</evidence>
<dbReference type="Proteomes" id="UP000285530">
    <property type="component" value="Unassembled WGS sequence"/>
</dbReference>
<feature type="transmembrane region" description="Helical" evidence="5">
    <location>
        <begin position="189"/>
        <end position="208"/>
    </location>
</feature>
<protein>
    <submittedName>
        <fullName evidence="6">Bile acid:sodium symporter family protein</fullName>
    </submittedName>
</protein>
<evidence type="ECO:0000256" key="5">
    <source>
        <dbReference type="SAM" id="Phobius"/>
    </source>
</evidence>
<feature type="transmembrane region" description="Helical" evidence="5">
    <location>
        <begin position="220"/>
        <end position="240"/>
    </location>
</feature>
<feature type="transmembrane region" description="Helical" evidence="5">
    <location>
        <begin position="40"/>
        <end position="61"/>
    </location>
</feature>
<dbReference type="OrthoDB" id="5244178at2"/>
<keyword evidence="3 5" id="KW-1133">Transmembrane helix</keyword>
<dbReference type="Pfam" id="PF01758">
    <property type="entry name" value="SBF"/>
    <property type="match status" value="1"/>
</dbReference>
<keyword evidence="2 5" id="KW-0812">Transmembrane</keyword>
<dbReference type="PANTHER" id="PTHR10361:SF28">
    <property type="entry name" value="P3 PROTEIN-RELATED"/>
    <property type="match status" value="1"/>
</dbReference>
<feature type="transmembrane region" description="Helical" evidence="5">
    <location>
        <begin position="96"/>
        <end position="117"/>
    </location>
</feature>